<feature type="region of interest" description="Disordered" evidence="3">
    <location>
        <begin position="973"/>
        <end position="1011"/>
    </location>
</feature>
<feature type="compositionally biased region" description="Polar residues" evidence="3">
    <location>
        <begin position="65"/>
        <end position="76"/>
    </location>
</feature>
<feature type="domain" description="Actin interacting protein 3 C-terminal" evidence="4">
    <location>
        <begin position="510"/>
        <end position="960"/>
    </location>
</feature>
<dbReference type="InterPro" id="IPR056279">
    <property type="entry name" value="Aip3p_Bud6_N"/>
</dbReference>
<dbReference type="GO" id="GO:0005519">
    <property type="term" value="F:cytoskeletal regulatory protein binding"/>
    <property type="evidence" value="ECO:0007669"/>
    <property type="project" value="InterPro"/>
</dbReference>
<feature type="compositionally biased region" description="Acidic residues" evidence="3">
    <location>
        <begin position="978"/>
        <end position="988"/>
    </location>
</feature>
<feature type="compositionally biased region" description="Basic and acidic residues" evidence="3">
    <location>
        <begin position="998"/>
        <end position="1011"/>
    </location>
</feature>
<dbReference type="Pfam" id="PF03915">
    <property type="entry name" value="AIP3"/>
    <property type="match status" value="1"/>
</dbReference>
<name>A0AAN7A474_9PEZI</name>
<dbReference type="InterPro" id="IPR005613">
    <property type="entry name" value="AIP3_C"/>
</dbReference>
<evidence type="ECO:0000313" key="5">
    <source>
        <dbReference type="EMBL" id="KAK4172584.1"/>
    </source>
</evidence>
<dbReference type="AlphaFoldDB" id="A0AAN7A474"/>
<keyword evidence="1 2" id="KW-0175">Coiled coil</keyword>
<feature type="region of interest" description="Disordered" evidence="3">
    <location>
        <begin position="1"/>
        <end position="76"/>
    </location>
</feature>
<feature type="compositionally biased region" description="Low complexity" evidence="3">
    <location>
        <begin position="277"/>
        <end position="292"/>
    </location>
</feature>
<comment type="caution">
    <text evidence="5">The sequence shown here is derived from an EMBL/GenBank/DDBJ whole genome shotgun (WGS) entry which is preliminary data.</text>
</comment>
<gene>
    <name evidence="5" type="ORF">QBC36DRAFT_337563</name>
</gene>
<feature type="region of interest" description="Disordered" evidence="3">
    <location>
        <begin position="362"/>
        <end position="500"/>
    </location>
</feature>
<dbReference type="PANTHER" id="PTHR22741:SF10">
    <property type="entry name" value="COILED-COIL DOMAIN-CONTAINING PROTEIN CG32809"/>
    <property type="match status" value="1"/>
</dbReference>
<dbReference type="GO" id="GO:0051286">
    <property type="term" value="C:cell tip"/>
    <property type="evidence" value="ECO:0007669"/>
    <property type="project" value="TreeGrafter"/>
</dbReference>
<evidence type="ECO:0000256" key="1">
    <source>
        <dbReference type="ARBA" id="ARBA00023054"/>
    </source>
</evidence>
<feature type="region of interest" description="Disordered" evidence="3">
    <location>
        <begin position="183"/>
        <end position="347"/>
    </location>
</feature>
<dbReference type="Proteomes" id="UP001302321">
    <property type="component" value="Unassembled WGS sequence"/>
</dbReference>
<dbReference type="PANTHER" id="PTHR22741">
    <property type="entry name" value="P140CAP/SNIP-RELATED"/>
    <property type="match status" value="1"/>
</dbReference>
<feature type="coiled-coil region" evidence="2">
    <location>
        <begin position="735"/>
        <end position="795"/>
    </location>
</feature>
<dbReference type="GO" id="GO:0030010">
    <property type="term" value="P:establishment of cell polarity"/>
    <property type="evidence" value="ECO:0007669"/>
    <property type="project" value="TreeGrafter"/>
</dbReference>
<reference evidence="5" key="2">
    <citation type="submission" date="2023-05" db="EMBL/GenBank/DDBJ databases">
        <authorList>
            <consortium name="Lawrence Berkeley National Laboratory"/>
            <person name="Steindorff A."/>
            <person name="Hensen N."/>
            <person name="Bonometti L."/>
            <person name="Westerberg I."/>
            <person name="Brannstrom I.O."/>
            <person name="Guillou S."/>
            <person name="Cros-Aarteil S."/>
            <person name="Calhoun S."/>
            <person name="Haridas S."/>
            <person name="Kuo A."/>
            <person name="Mondo S."/>
            <person name="Pangilinan J."/>
            <person name="Riley R."/>
            <person name="Labutti K."/>
            <person name="Andreopoulos B."/>
            <person name="Lipzen A."/>
            <person name="Chen C."/>
            <person name="Yanf M."/>
            <person name="Daum C."/>
            <person name="Ng V."/>
            <person name="Clum A."/>
            <person name="Ohm R."/>
            <person name="Martin F."/>
            <person name="Silar P."/>
            <person name="Natvig D."/>
            <person name="Lalanne C."/>
            <person name="Gautier V."/>
            <person name="Ament-Velasquez S.L."/>
            <person name="Kruys A."/>
            <person name="Hutchinson M.I."/>
            <person name="Powell A.J."/>
            <person name="Barry K."/>
            <person name="Miller A.N."/>
            <person name="Grigoriev I.V."/>
            <person name="Debuchy R."/>
            <person name="Gladieux P."/>
            <person name="Thoren M.H."/>
            <person name="Johannesson H."/>
        </authorList>
    </citation>
    <scope>NUCLEOTIDE SEQUENCE</scope>
    <source>
        <strain evidence="5">CBS 892.96</strain>
    </source>
</reference>
<dbReference type="EMBL" id="MU866410">
    <property type="protein sequence ID" value="KAK4172584.1"/>
    <property type="molecule type" value="Genomic_DNA"/>
</dbReference>
<organism evidence="5 6">
    <name type="scientific">Triangularia setosa</name>
    <dbReference type="NCBI Taxonomy" id="2587417"/>
    <lineage>
        <taxon>Eukaryota</taxon>
        <taxon>Fungi</taxon>
        <taxon>Dikarya</taxon>
        <taxon>Ascomycota</taxon>
        <taxon>Pezizomycotina</taxon>
        <taxon>Sordariomycetes</taxon>
        <taxon>Sordariomycetidae</taxon>
        <taxon>Sordariales</taxon>
        <taxon>Podosporaceae</taxon>
        <taxon>Triangularia</taxon>
    </lineage>
</organism>
<keyword evidence="6" id="KW-1185">Reference proteome</keyword>
<dbReference type="SMART" id="SM00806">
    <property type="entry name" value="AIP3"/>
    <property type="match status" value="1"/>
</dbReference>
<evidence type="ECO:0000256" key="3">
    <source>
        <dbReference type="SAM" id="MobiDB-lite"/>
    </source>
</evidence>
<dbReference type="InterPro" id="IPR022782">
    <property type="entry name" value="AIP3-like_C"/>
</dbReference>
<accession>A0AAN7A474</accession>
<dbReference type="Gene3D" id="1.20.58.1540">
    <property type="entry name" value="Actin interacting protein 3, C-terminal domain"/>
    <property type="match status" value="1"/>
</dbReference>
<evidence type="ECO:0000259" key="4">
    <source>
        <dbReference type="SMART" id="SM00806"/>
    </source>
</evidence>
<evidence type="ECO:0000256" key="2">
    <source>
        <dbReference type="SAM" id="Coils"/>
    </source>
</evidence>
<evidence type="ECO:0000313" key="6">
    <source>
        <dbReference type="Proteomes" id="UP001302321"/>
    </source>
</evidence>
<dbReference type="InterPro" id="IPR051825">
    <property type="entry name" value="SRCIN1"/>
</dbReference>
<reference evidence="5" key="1">
    <citation type="journal article" date="2023" name="Mol. Phylogenet. Evol.">
        <title>Genome-scale phylogeny and comparative genomics of the fungal order Sordariales.</title>
        <authorList>
            <person name="Hensen N."/>
            <person name="Bonometti L."/>
            <person name="Westerberg I."/>
            <person name="Brannstrom I.O."/>
            <person name="Guillou S."/>
            <person name="Cros-Aarteil S."/>
            <person name="Calhoun S."/>
            <person name="Haridas S."/>
            <person name="Kuo A."/>
            <person name="Mondo S."/>
            <person name="Pangilinan J."/>
            <person name="Riley R."/>
            <person name="LaButti K."/>
            <person name="Andreopoulos B."/>
            <person name="Lipzen A."/>
            <person name="Chen C."/>
            <person name="Yan M."/>
            <person name="Daum C."/>
            <person name="Ng V."/>
            <person name="Clum A."/>
            <person name="Steindorff A."/>
            <person name="Ohm R.A."/>
            <person name="Martin F."/>
            <person name="Silar P."/>
            <person name="Natvig D.O."/>
            <person name="Lalanne C."/>
            <person name="Gautier V."/>
            <person name="Ament-Velasquez S.L."/>
            <person name="Kruys A."/>
            <person name="Hutchinson M.I."/>
            <person name="Powell A.J."/>
            <person name="Barry K."/>
            <person name="Miller A.N."/>
            <person name="Grigoriev I.V."/>
            <person name="Debuchy R."/>
            <person name="Gladieux P."/>
            <person name="Hiltunen Thoren M."/>
            <person name="Johannesson H."/>
        </authorList>
    </citation>
    <scope>NUCLEOTIDE SEQUENCE</scope>
    <source>
        <strain evidence="5">CBS 892.96</strain>
    </source>
</reference>
<protein>
    <submittedName>
        <fullName evidence="5">Actin interacting protein 3-domain-containing protein</fullName>
    </submittedName>
</protein>
<feature type="coiled-coil region" evidence="2">
    <location>
        <begin position="821"/>
        <end position="848"/>
    </location>
</feature>
<feature type="compositionally biased region" description="Polar residues" evidence="3">
    <location>
        <begin position="1"/>
        <end position="10"/>
    </location>
</feature>
<dbReference type="Pfam" id="PF23153">
    <property type="entry name" value="Aip3p_Bud6_N"/>
    <property type="match status" value="1"/>
</dbReference>
<sequence>MNSIRSSQRRSPGAELGPPPNLQQRSISPAVGVGTNRPVAPRSSTSSRPMQPVSGSLGRSDGTRRTNSSASTSVPLSQIEKSVTHLLVATKQLLETLTQWSRGNATDTQVSDVYVRLGYEFNMACRAFTAINVDTSDLGNVPELLRNILESTLSQEASVESLDKYLPKIRDIIINLLHGLKRKQTRLRQRQQRERESGQSGEQGGSGDGSSAPNPPGRTTSTSTMGSVNSGLTTLLNEGLEDGGYRPQSQRDDGRNNNVNNSPTRRYLSQREQSRGSVNSEQSSLSSNTMQSIPVMPPYPGDETMPSAGDMGGLDNFPPPPPPPKQSQQSALAALQRGGDLERRASRRYSAYQISKLVGAQGVPMLPPQTKPIPNRGRGEARESMRAMQTRDNVWHQPNKSLRAAPMDASSPVRVPSRVLEESESSPVELPASRPEVTEPESPERFRPSATLSGPPADMMHVVGMDEEEEKPPKAPAKPSVVARAPTPDKPPSSFGMDNTPPATKELTLFLQYKSKVKKFILPEGYEELSIGRLQLAFIEKFSWNTQQNGADLPDIYIQDPVSGVRHELEDLSDIKDRTVLVLNIEPLDEVKKHIDEGIGSLKKIVEEVKQNVDDHGAALQRVSERQQETAKDVARLAAAPPPVIMSPAADSPKSVASAAGAAARKLSTSQISEIQSLRRDLAVLRQTYSNFQSEIQGSMSALRSKANSVKMTAAKIAVLDIEGDSGRAYVINGRKQLNTDSDRLVNKVDDLQDLVEDLRKDVVHRGVRPLPRQLEAVTKDITLLTKELNKMEEYMKMEKPVWTKIWEKELEDVCQGRDELRVMEDLIVDLRDDLEKASETFALVEQATKEQMKDAGSNAIEGRPTLRQFSKGLNSINNNAFVDPRDAKEGVLGEVRALQPNHENRLEAIERAEKLRQKELETRMQNPLTKELTNFVEEGRLKKSGGVEEVERARKAKEERIRREVWERQNGIIPEDPIGEEAAEEEGGVNGEEIQDNGDKVNGEVTQEKL</sequence>
<feature type="compositionally biased region" description="Polar residues" evidence="3">
    <location>
        <begin position="390"/>
        <end position="400"/>
    </location>
</feature>
<proteinExistence type="predicted"/>
<feature type="compositionally biased region" description="Low complexity" evidence="3">
    <location>
        <begin position="326"/>
        <end position="336"/>
    </location>
</feature>
<feature type="compositionally biased region" description="Polar residues" evidence="3">
    <location>
        <begin position="217"/>
        <end position="236"/>
    </location>
</feature>
<dbReference type="GO" id="GO:0005737">
    <property type="term" value="C:cytoplasm"/>
    <property type="evidence" value="ECO:0007669"/>
    <property type="project" value="TreeGrafter"/>
</dbReference>